<feature type="compositionally biased region" description="Polar residues" evidence="1">
    <location>
        <begin position="123"/>
        <end position="133"/>
    </location>
</feature>
<comment type="caution">
    <text evidence="3">The sequence shown here is derived from an EMBL/GenBank/DDBJ whole genome shotgun (WGS) entry which is preliminary data.</text>
</comment>
<dbReference type="EMBL" id="CADEPI010000077">
    <property type="protein sequence ID" value="CAB3372841.1"/>
    <property type="molecule type" value="Genomic_DNA"/>
</dbReference>
<proteinExistence type="predicted"/>
<gene>
    <name evidence="3" type="ORF">CLODIP_2_CD01921</name>
</gene>
<evidence type="ECO:0000313" key="3">
    <source>
        <dbReference type="EMBL" id="CAB3372841.1"/>
    </source>
</evidence>
<dbReference type="InterPro" id="IPR040843">
    <property type="entry name" value="RAMA"/>
</dbReference>
<evidence type="ECO:0000259" key="2">
    <source>
        <dbReference type="Pfam" id="PF18755"/>
    </source>
</evidence>
<evidence type="ECO:0000313" key="4">
    <source>
        <dbReference type="Proteomes" id="UP000494165"/>
    </source>
</evidence>
<accession>A0A8S1CUD2</accession>
<organism evidence="3 4">
    <name type="scientific">Cloeon dipterum</name>
    <dbReference type="NCBI Taxonomy" id="197152"/>
    <lineage>
        <taxon>Eukaryota</taxon>
        <taxon>Metazoa</taxon>
        <taxon>Ecdysozoa</taxon>
        <taxon>Arthropoda</taxon>
        <taxon>Hexapoda</taxon>
        <taxon>Insecta</taxon>
        <taxon>Pterygota</taxon>
        <taxon>Palaeoptera</taxon>
        <taxon>Ephemeroptera</taxon>
        <taxon>Pisciforma</taxon>
        <taxon>Baetidae</taxon>
        <taxon>Cloeon</taxon>
    </lineage>
</organism>
<feature type="domain" description="RAMA" evidence="2">
    <location>
        <begin position="260"/>
        <end position="351"/>
    </location>
</feature>
<dbReference type="Proteomes" id="UP000494165">
    <property type="component" value="Unassembled WGS sequence"/>
</dbReference>
<dbReference type="Pfam" id="PF18755">
    <property type="entry name" value="RAMA"/>
    <property type="match status" value="1"/>
</dbReference>
<feature type="region of interest" description="Disordered" evidence="1">
    <location>
        <begin position="36"/>
        <end position="71"/>
    </location>
</feature>
<feature type="compositionally biased region" description="Basic residues" evidence="1">
    <location>
        <begin position="363"/>
        <end position="373"/>
    </location>
</feature>
<feature type="region of interest" description="Disordered" evidence="1">
    <location>
        <begin position="111"/>
        <end position="139"/>
    </location>
</feature>
<evidence type="ECO:0000256" key="1">
    <source>
        <dbReference type="SAM" id="MobiDB-lite"/>
    </source>
</evidence>
<dbReference type="AlphaFoldDB" id="A0A8S1CUD2"/>
<sequence>MEEANTENEENNIILFPSPIIRPHKRKNCQLVRSKAVATKEKFPSGQRPDDGRAIFQDDGADAESDSDSQKTYFSGADEISQLNEDWLEKDFVGYESVKNNTSFTTFTSLETENEQNDDEGKNCTQQTQTMLNSRKRPSKRELKMLRRAAKPKRMTNHDEIVILESQLSKMQHQLSGKNVPLEQDEVVDVEATISEIDEKIDLLGSKGSRSEKMRLQKITAQFCNLKDNLRKSLNTEAAGTCSTKQPIPAEVPEDKDLPSLKVLMDADLLNPGESNLSLRLPTMRLTAQGSLRADASIVTSNSQVYSSVEDWCRAFSSSTAITGAMAFDYVRYNRKENLTRIWKSLKERQKQESQKAVVNKKLSGRPRPRKSLPVKERNQYDLEPESPSFDMQQFSGALTSVEFPGDLLTGINHVLRILIISNITFSQDAEKNDPIVQIQTGPINLEKSQSDAGSNNYFEVMESNQKTPSIWEIAEIEQEKIFKIWKDHVEFLKQKHILCEPSSGYGQI</sequence>
<keyword evidence="4" id="KW-1185">Reference proteome</keyword>
<feature type="compositionally biased region" description="Basic and acidic residues" evidence="1">
    <location>
        <begin position="38"/>
        <end position="53"/>
    </location>
</feature>
<feature type="region of interest" description="Disordered" evidence="1">
    <location>
        <begin position="353"/>
        <end position="387"/>
    </location>
</feature>
<protein>
    <recommendedName>
        <fullName evidence="2">RAMA domain-containing protein</fullName>
    </recommendedName>
</protein>
<reference evidence="3 4" key="1">
    <citation type="submission" date="2020-04" db="EMBL/GenBank/DDBJ databases">
        <authorList>
            <person name="Alioto T."/>
            <person name="Alioto T."/>
            <person name="Gomez Garrido J."/>
        </authorList>
    </citation>
    <scope>NUCLEOTIDE SEQUENCE [LARGE SCALE GENOMIC DNA]</scope>
</reference>
<name>A0A8S1CUD2_9INSE</name>